<proteinExistence type="predicted"/>
<dbReference type="InParanoid" id="B4MTR1"/>
<protein>
    <recommendedName>
        <fullName evidence="5">DUF753 domain-containing protein</fullName>
    </recommendedName>
</protein>
<dbReference type="STRING" id="7260.B4MTR1"/>
<dbReference type="HOGENOM" id="CLU_036749_0_0_1"/>
<dbReference type="KEGG" id="dwi:6641775"/>
<dbReference type="OMA" id="ELMQYQC"/>
<feature type="transmembrane region" description="Helical" evidence="1">
    <location>
        <begin position="394"/>
        <end position="416"/>
    </location>
</feature>
<sequence>MQNNILTTLLATALFACGLNLASSLNCYQCNSSADPNCITNLTAVTTVTCDKSCVTYQATNLTLIRDCLDDCPAGVTCQQCKTDNCNTNLVCQNCQGQEDCSVPSKLTDSLAICSEGDVCITQLNDNSTISRSCGTAASCTDSTKCATCDVAKCNVQLFPADRLQCYTCSGDSCDAVNNSTLTPCGLNNAQCYTLGSSAADMQRGCTSDSGTKCTAESTDANCLLCNNETGCNNLTYNRNGGTCVQCDNCSAAQEATAAAACPESNYTQSVGCYTQTKDNVVSRGCLNALAYNVACTNETDCSSCDTANCNIELVEVDTTFKCQRCYTYNYDTCTEGKSEALACDNTTETKCFAGKWGDLVVRDCLDEASELMQYQCVNEVADCKVCDESGCNLWAYSAAGLIQMSLGLIMGLLIIHFV</sequence>
<organism evidence="3 4">
    <name type="scientific">Drosophila willistoni</name>
    <name type="common">Fruit fly</name>
    <dbReference type="NCBI Taxonomy" id="7260"/>
    <lineage>
        <taxon>Eukaryota</taxon>
        <taxon>Metazoa</taxon>
        <taxon>Ecdysozoa</taxon>
        <taxon>Arthropoda</taxon>
        <taxon>Hexapoda</taxon>
        <taxon>Insecta</taxon>
        <taxon>Pterygota</taxon>
        <taxon>Neoptera</taxon>
        <taxon>Endopterygota</taxon>
        <taxon>Diptera</taxon>
        <taxon>Brachycera</taxon>
        <taxon>Muscomorpha</taxon>
        <taxon>Ephydroidea</taxon>
        <taxon>Drosophilidae</taxon>
        <taxon>Drosophila</taxon>
        <taxon>Sophophora</taxon>
    </lineage>
</organism>
<evidence type="ECO:0008006" key="5">
    <source>
        <dbReference type="Google" id="ProtNLM"/>
    </source>
</evidence>
<keyword evidence="1" id="KW-1133">Transmembrane helix</keyword>
<evidence type="ECO:0000313" key="3">
    <source>
        <dbReference type="EMBL" id="EDW75500.1"/>
    </source>
</evidence>
<keyword evidence="2" id="KW-0732">Signal</keyword>
<gene>
    <name evidence="3" type="primary">Dwil\GK23784</name>
    <name evidence="3" type="ORF">Dwil_GK23784</name>
</gene>
<evidence type="ECO:0000256" key="1">
    <source>
        <dbReference type="SAM" id="Phobius"/>
    </source>
</evidence>
<keyword evidence="1" id="KW-0812">Transmembrane</keyword>
<dbReference type="PANTHER" id="PTHR21721">
    <property type="entry name" value="GH09876P-RELATED"/>
    <property type="match status" value="1"/>
</dbReference>
<reference evidence="3 4" key="1">
    <citation type="journal article" date="2007" name="Nature">
        <title>Evolution of genes and genomes on the Drosophila phylogeny.</title>
        <authorList>
            <consortium name="Drosophila 12 Genomes Consortium"/>
            <person name="Clark A.G."/>
            <person name="Eisen M.B."/>
            <person name="Smith D.R."/>
            <person name="Bergman C.M."/>
            <person name="Oliver B."/>
            <person name="Markow T.A."/>
            <person name="Kaufman T.C."/>
            <person name="Kellis M."/>
            <person name="Gelbart W."/>
            <person name="Iyer V.N."/>
            <person name="Pollard D.A."/>
            <person name="Sackton T.B."/>
            <person name="Larracuente A.M."/>
            <person name="Singh N.D."/>
            <person name="Abad J.P."/>
            <person name="Abt D.N."/>
            <person name="Adryan B."/>
            <person name="Aguade M."/>
            <person name="Akashi H."/>
            <person name="Anderson W.W."/>
            <person name="Aquadro C.F."/>
            <person name="Ardell D.H."/>
            <person name="Arguello R."/>
            <person name="Artieri C.G."/>
            <person name="Barbash D.A."/>
            <person name="Barker D."/>
            <person name="Barsanti P."/>
            <person name="Batterham P."/>
            <person name="Batzoglou S."/>
            <person name="Begun D."/>
            <person name="Bhutkar A."/>
            <person name="Blanco E."/>
            <person name="Bosak S.A."/>
            <person name="Bradley R.K."/>
            <person name="Brand A.D."/>
            <person name="Brent M.R."/>
            <person name="Brooks A.N."/>
            <person name="Brown R.H."/>
            <person name="Butlin R.K."/>
            <person name="Caggese C."/>
            <person name="Calvi B.R."/>
            <person name="Bernardo de Carvalho A."/>
            <person name="Caspi A."/>
            <person name="Castrezana S."/>
            <person name="Celniker S.E."/>
            <person name="Chang J.L."/>
            <person name="Chapple C."/>
            <person name="Chatterji S."/>
            <person name="Chinwalla A."/>
            <person name="Civetta A."/>
            <person name="Clifton S.W."/>
            <person name="Comeron J.M."/>
            <person name="Costello J.C."/>
            <person name="Coyne J.A."/>
            <person name="Daub J."/>
            <person name="David R.G."/>
            <person name="Delcher A.L."/>
            <person name="Delehaunty K."/>
            <person name="Do C.B."/>
            <person name="Ebling H."/>
            <person name="Edwards K."/>
            <person name="Eickbush T."/>
            <person name="Evans J.D."/>
            <person name="Filipski A."/>
            <person name="Findeiss S."/>
            <person name="Freyhult E."/>
            <person name="Fulton L."/>
            <person name="Fulton R."/>
            <person name="Garcia A.C."/>
            <person name="Gardiner A."/>
            <person name="Garfield D.A."/>
            <person name="Garvin B.E."/>
            <person name="Gibson G."/>
            <person name="Gilbert D."/>
            <person name="Gnerre S."/>
            <person name="Godfrey J."/>
            <person name="Good R."/>
            <person name="Gotea V."/>
            <person name="Gravely B."/>
            <person name="Greenberg A.J."/>
            <person name="Griffiths-Jones S."/>
            <person name="Gross S."/>
            <person name="Guigo R."/>
            <person name="Gustafson E.A."/>
            <person name="Haerty W."/>
            <person name="Hahn M.W."/>
            <person name="Halligan D.L."/>
            <person name="Halpern A.L."/>
            <person name="Halter G.M."/>
            <person name="Han M.V."/>
            <person name="Heger A."/>
            <person name="Hillier L."/>
            <person name="Hinrichs A.S."/>
            <person name="Holmes I."/>
            <person name="Hoskins R.A."/>
            <person name="Hubisz M.J."/>
            <person name="Hultmark D."/>
            <person name="Huntley M.A."/>
            <person name="Jaffe D.B."/>
            <person name="Jagadeeshan S."/>
            <person name="Jeck W.R."/>
            <person name="Johnson J."/>
            <person name="Jones C.D."/>
            <person name="Jordan W.C."/>
            <person name="Karpen G.H."/>
            <person name="Kataoka E."/>
            <person name="Keightley P.D."/>
            <person name="Kheradpour P."/>
            <person name="Kirkness E.F."/>
            <person name="Koerich L.B."/>
            <person name="Kristiansen K."/>
            <person name="Kudrna D."/>
            <person name="Kulathinal R.J."/>
            <person name="Kumar S."/>
            <person name="Kwok R."/>
            <person name="Lander E."/>
            <person name="Langley C.H."/>
            <person name="Lapoint R."/>
            <person name="Lazzaro B.P."/>
            <person name="Lee S.J."/>
            <person name="Levesque L."/>
            <person name="Li R."/>
            <person name="Lin C.F."/>
            <person name="Lin M.F."/>
            <person name="Lindblad-Toh K."/>
            <person name="Llopart A."/>
            <person name="Long M."/>
            <person name="Low L."/>
            <person name="Lozovsky E."/>
            <person name="Lu J."/>
            <person name="Luo M."/>
            <person name="Machado C.A."/>
            <person name="Makalowski W."/>
            <person name="Marzo M."/>
            <person name="Matsuda M."/>
            <person name="Matzkin L."/>
            <person name="McAllister B."/>
            <person name="McBride C.S."/>
            <person name="McKernan B."/>
            <person name="McKernan K."/>
            <person name="Mendez-Lago M."/>
            <person name="Minx P."/>
            <person name="Mollenhauer M.U."/>
            <person name="Montooth K."/>
            <person name="Mount S.M."/>
            <person name="Mu X."/>
            <person name="Myers E."/>
            <person name="Negre B."/>
            <person name="Newfeld S."/>
            <person name="Nielsen R."/>
            <person name="Noor M.A."/>
            <person name="O'Grady P."/>
            <person name="Pachter L."/>
            <person name="Papaceit M."/>
            <person name="Parisi M.J."/>
            <person name="Parisi M."/>
            <person name="Parts L."/>
            <person name="Pedersen J.S."/>
            <person name="Pesole G."/>
            <person name="Phillippy A.M."/>
            <person name="Ponting C.P."/>
            <person name="Pop M."/>
            <person name="Porcelli D."/>
            <person name="Powell J.R."/>
            <person name="Prohaska S."/>
            <person name="Pruitt K."/>
            <person name="Puig M."/>
            <person name="Quesneville H."/>
            <person name="Ram K.R."/>
            <person name="Rand D."/>
            <person name="Rasmussen M.D."/>
            <person name="Reed L.K."/>
            <person name="Reenan R."/>
            <person name="Reily A."/>
            <person name="Remington K.A."/>
            <person name="Rieger T.T."/>
            <person name="Ritchie M.G."/>
            <person name="Robin C."/>
            <person name="Rogers Y.H."/>
            <person name="Rohde C."/>
            <person name="Rozas J."/>
            <person name="Rubenfield M.J."/>
            <person name="Ruiz A."/>
            <person name="Russo S."/>
            <person name="Salzberg S.L."/>
            <person name="Sanchez-Gracia A."/>
            <person name="Saranga D.J."/>
            <person name="Sato H."/>
            <person name="Schaeffer S.W."/>
            <person name="Schatz M.C."/>
            <person name="Schlenke T."/>
            <person name="Schwartz R."/>
            <person name="Segarra C."/>
            <person name="Singh R.S."/>
            <person name="Sirot L."/>
            <person name="Sirota M."/>
            <person name="Sisneros N.B."/>
            <person name="Smith C.D."/>
            <person name="Smith T.F."/>
            <person name="Spieth J."/>
            <person name="Stage D.E."/>
            <person name="Stark A."/>
            <person name="Stephan W."/>
            <person name="Strausberg R.L."/>
            <person name="Strempel S."/>
            <person name="Sturgill D."/>
            <person name="Sutton G."/>
            <person name="Sutton G.G."/>
            <person name="Tao W."/>
            <person name="Teichmann S."/>
            <person name="Tobari Y.N."/>
            <person name="Tomimura Y."/>
            <person name="Tsolas J.M."/>
            <person name="Valente V.L."/>
            <person name="Venter E."/>
            <person name="Venter J.C."/>
            <person name="Vicario S."/>
            <person name="Vieira F.G."/>
            <person name="Vilella A.J."/>
            <person name="Villasante A."/>
            <person name="Walenz B."/>
            <person name="Wang J."/>
            <person name="Wasserman M."/>
            <person name="Watts T."/>
            <person name="Wilson D."/>
            <person name="Wilson R.K."/>
            <person name="Wing R.A."/>
            <person name="Wolfner M.F."/>
            <person name="Wong A."/>
            <person name="Wong G.K."/>
            <person name="Wu C.I."/>
            <person name="Wu G."/>
            <person name="Yamamoto D."/>
            <person name="Yang H.P."/>
            <person name="Yang S.P."/>
            <person name="Yorke J.A."/>
            <person name="Yoshida K."/>
            <person name="Zdobnov E."/>
            <person name="Zhang P."/>
            <person name="Zhang Y."/>
            <person name="Zimin A.V."/>
            <person name="Baldwin J."/>
            <person name="Abdouelleil A."/>
            <person name="Abdulkadir J."/>
            <person name="Abebe A."/>
            <person name="Abera B."/>
            <person name="Abreu J."/>
            <person name="Acer S.C."/>
            <person name="Aftuck L."/>
            <person name="Alexander A."/>
            <person name="An P."/>
            <person name="Anderson E."/>
            <person name="Anderson S."/>
            <person name="Arachi H."/>
            <person name="Azer M."/>
            <person name="Bachantsang P."/>
            <person name="Barry A."/>
            <person name="Bayul T."/>
            <person name="Berlin A."/>
            <person name="Bessette D."/>
            <person name="Bloom T."/>
            <person name="Blye J."/>
            <person name="Boguslavskiy L."/>
            <person name="Bonnet C."/>
            <person name="Boukhgalter B."/>
            <person name="Bourzgui I."/>
            <person name="Brown A."/>
            <person name="Cahill P."/>
            <person name="Channer S."/>
            <person name="Cheshatsang Y."/>
            <person name="Chuda L."/>
            <person name="Citroen M."/>
            <person name="Collymore A."/>
            <person name="Cooke P."/>
            <person name="Costello M."/>
            <person name="D'Aco K."/>
            <person name="Daza R."/>
            <person name="De Haan G."/>
            <person name="DeGray S."/>
            <person name="DeMaso C."/>
            <person name="Dhargay N."/>
            <person name="Dooley K."/>
            <person name="Dooley E."/>
            <person name="Doricent M."/>
            <person name="Dorje P."/>
            <person name="Dorjee K."/>
            <person name="Dupes A."/>
            <person name="Elong R."/>
            <person name="Falk J."/>
            <person name="Farina A."/>
            <person name="Faro S."/>
            <person name="Ferguson D."/>
            <person name="Fisher S."/>
            <person name="Foley C.D."/>
            <person name="Franke A."/>
            <person name="Friedrich D."/>
            <person name="Gadbois L."/>
            <person name="Gearin G."/>
            <person name="Gearin C.R."/>
            <person name="Giannoukos G."/>
            <person name="Goode T."/>
            <person name="Graham J."/>
            <person name="Grandbois E."/>
            <person name="Grewal S."/>
            <person name="Gyaltsen K."/>
            <person name="Hafez N."/>
            <person name="Hagos B."/>
            <person name="Hall J."/>
            <person name="Henson C."/>
            <person name="Hollinger A."/>
            <person name="Honan T."/>
            <person name="Huard M.D."/>
            <person name="Hughes L."/>
            <person name="Hurhula B."/>
            <person name="Husby M.E."/>
            <person name="Kamat A."/>
            <person name="Kanga B."/>
            <person name="Kashin S."/>
            <person name="Khazanovich D."/>
            <person name="Kisner P."/>
            <person name="Lance K."/>
            <person name="Lara M."/>
            <person name="Lee W."/>
            <person name="Lennon N."/>
            <person name="Letendre F."/>
            <person name="LeVine R."/>
            <person name="Lipovsky A."/>
            <person name="Liu X."/>
            <person name="Liu J."/>
            <person name="Liu S."/>
            <person name="Lokyitsang T."/>
            <person name="Lokyitsang Y."/>
            <person name="Lubonja R."/>
            <person name="Lui A."/>
            <person name="MacDonald P."/>
            <person name="Magnisalis V."/>
            <person name="Maru K."/>
            <person name="Matthews C."/>
            <person name="McCusker W."/>
            <person name="McDonough S."/>
            <person name="Mehta T."/>
            <person name="Meldrim J."/>
            <person name="Meneus L."/>
            <person name="Mihai O."/>
            <person name="Mihalev A."/>
            <person name="Mihova T."/>
            <person name="Mittelman R."/>
            <person name="Mlenga V."/>
            <person name="Montmayeur A."/>
            <person name="Mulrain L."/>
            <person name="Navidi A."/>
            <person name="Naylor J."/>
            <person name="Negash T."/>
            <person name="Nguyen T."/>
            <person name="Nguyen N."/>
            <person name="Nicol R."/>
            <person name="Norbu C."/>
            <person name="Norbu N."/>
            <person name="Novod N."/>
            <person name="O'Neill B."/>
            <person name="Osman S."/>
            <person name="Markiewicz E."/>
            <person name="Oyono O.L."/>
            <person name="Patti C."/>
            <person name="Phunkhang P."/>
            <person name="Pierre F."/>
            <person name="Priest M."/>
            <person name="Raghuraman S."/>
            <person name="Rege F."/>
            <person name="Reyes R."/>
            <person name="Rise C."/>
            <person name="Rogov P."/>
            <person name="Ross K."/>
            <person name="Ryan E."/>
            <person name="Settipalli S."/>
            <person name="Shea T."/>
            <person name="Sherpa N."/>
            <person name="Shi L."/>
            <person name="Shih D."/>
            <person name="Sparrow T."/>
            <person name="Spaulding J."/>
            <person name="Stalker J."/>
            <person name="Stange-Thomann N."/>
            <person name="Stavropoulos S."/>
            <person name="Stone C."/>
            <person name="Strader C."/>
            <person name="Tesfaye S."/>
            <person name="Thomson T."/>
            <person name="Thoulutsang Y."/>
            <person name="Thoulutsang D."/>
            <person name="Topham K."/>
            <person name="Topping I."/>
            <person name="Tsamla T."/>
            <person name="Vassiliev H."/>
            <person name="Vo A."/>
            <person name="Wangchuk T."/>
            <person name="Wangdi T."/>
            <person name="Weiand M."/>
            <person name="Wilkinson J."/>
            <person name="Wilson A."/>
            <person name="Yadav S."/>
            <person name="Young G."/>
            <person name="Yu Q."/>
            <person name="Zembek L."/>
            <person name="Zhong D."/>
            <person name="Zimmer A."/>
            <person name="Zwirko Z."/>
            <person name="Jaffe D.B."/>
            <person name="Alvarez P."/>
            <person name="Brockman W."/>
            <person name="Butler J."/>
            <person name="Chin C."/>
            <person name="Gnerre S."/>
            <person name="Grabherr M."/>
            <person name="Kleber M."/>
            <person name="Mauceli E."/>
            <person name="MacCallum I."/>
        </authorList>
    </citation>
    <scope>NUCLEOTIDE SEQUENCE [LARGE SCALE GENOMIC DNA]</scope>
    <source>
        <strain evidence="4">Tucson 14030-0811.24</strain>
    </source>
</reference>
<evidence type="ECO:0000313" key="4">
    <source>
        <dbReference type="Proteomes" id="UP000007798"/>
    </source>
</evidence>
<dbReference type="Proteomes" id="UP000007798">
    <property type="component" value="Unassembled WGS sequence"/>
</dbReference>
<feature type="signal peptide" evidence="2">
    <location>
        <begin position="1"/>
        <end position="24"/>
    </location>
</feature>
<keyword evidence="1" id="KW-0472">Membrane</keyword>
<dbReference type="eggNOG" id="ENOG502T86R">
    <property type="taxonomic scope" value="Eukaryota"/>
</dbReference>
<dbReference type="EMBL" id="CH963852">
    <property type="protein sequence ID" value="EDW75500.1"/>
    <property type="molecule type" value="Genomic_DNA"/>
</dbReference>
<accession>B4MTR1</accession>
<evidence type="ECO:0000256" key="2">
    <source>
        <dbReference type="SAM" id="SignalP"/>
    </source>
</evidence>
<dbReference type="AlphaFoldDB" id="B4MTR1"/>
<feature type="chain" id="PRO_5002818723" description="DUF753 domain-containing protein" evidence="2">
    <location>
        <begin position="25"/>
        <end position="419"/>
    </location>
</feature>
<dbReference type="OrthoDB" id="7979834at2759"/>
<name>B4MTR1_DROWI</name>
<keyword evidence="4" id="KW-1185">Reference proteome</keyword>
<dbReference type="PhylomeDB" id="B4MTR1"/>